<dbReference type="InterPro" id="IPR003423">
    <property type="entry name" value="OMP_efflux"/>
</dbReference>
<proteinExistence type="inferred from homology"/>
<dbReference type="Proteomes" id="UP000676409">
    <property type="component" value="Chromosome"/>
</dbReference>
<evidence type="ECO:0000313" key="3">
    <source>
        <dbReference type="EMBL" id="QUD89775.1"/>
    </source>
</evidence>
<accession>A0A975IWF2</accession>
<keyword evidence="2" id="KW-1134">Transmembrane beta strand</keyword>
<feature type="signal peptide" evidence="2">
    <location>
        <begin position="1"/>
        <end position="24"/>
    </location>
</feature>
<dbReference type="GO" id="GO:0005886">
    <property type="term" value="C:plasma membrane"/>
    <property type="evidence" value="ECO:0007669"/>
    <property type="project" value="UniProtKB-SubCell"/>
</dbReference>
<sequence length="473" mass="50262">MNRSGRFFPAAALAASLAASPAGAAPFSVGPTYHAPQEAPVALAPADPRLTAAAAPAGGWWRAFGDPELDSLIARGLASNLDIRVALDHVREARALFGGAELDLAPHVTTDSAYARSREQVPGFITKPVDGEQAQLGLDAAWEIDLFGRVRHQVEAARADAQASAEDLRDTQVIVAAEIARNYLLLRGAQARRAVAEENAETSRDTLRLTQVRMDVGTGDPVDMESARARLNATEATIPELRAAESEAAQRLAVLTGVRPGALDAELAASAVGPAAPAAVPIGEASQFLRRRPDVRAAERRLAAETARTGSATADLFPRITVTGFVGFLSGDVSSLFRKGSQAWSVSPAVSWPGLDLGTVRARLRAQKARQDEAAAAYQQAVLRAVEDLQNAIVAYRERQLQVVSLSQQVDAARRAADLAHIRYKEGRIDFLRVLDAERSRLEAEDALTQAQVNANVDVVSIYKALGGDLGQG</sequence>
<dbReference type="NCBIfam" id="TIGR01845">
    <property type="entry name" value="outer_NodT"/>
    <property type="match status" value="1"/>
</dbReference>
<dbReference type="EMBL" id="CP073078">
    <property type="protein sequence ID" value="QUD89775.1"/>
    <property type="molecule type" value="Genomic_DNA"/>
</dbReference>
<dbReference type="Gene3D" id="2.20.200.10">
    <property type="entry name" value="Outer membrane efflux proteins (OEP)"/>
    <property type="match status" value="1"/>
</dbReference>
<dbReference type="PANTHER" id="PTHR30203">
    <property type="entry name" value="OUTER MEMBRANE CATION EFFLUX PROTEIN"/>
    <property type="match status" value="1"/>
</dbReference>
<keyword evidence="2" id="KW-0449">Lipoprotein</keyword>
<keyword evidence="2" id="KW-0812">Transmembrane</keyword>
<dbReference type="RefSeq" id="WP_211939827.1">
    <property type="nucleotide sequence ID" value="NZ_CP073078.1"/>
</dbReference>
<organism evidence="3 4">
    <name type="scientific">Phenylobacterium montanum</name>
    <dbReference type="NCBI Taxonomy" id="2823693"/>
    <lineage>
        <taxon>Bacteria</taxon>
        <taxon>Pseudomonadati</taxon>
        <taxon>Pseudomonadota</taxon>
        <taxon>Alphaproteobacteria</taxon>
        <taxon>Caulobacterales</taxon>
        <taxon>Caulobacteraceae</taxon>
        <taxon>Phenylobacterium</taxon>
    </lineage>
</organism>
<evidence type="ECO:0000256" key="1">
    <source>
        <dbReference type="ARBA" id="ARBA00007613"/>
    </source>
</evidence>
<dbReference type="Gene3D" id="1.20.1600.10">
    <property type="entry name" value="Outer membrane efflux proteins (OEP)"/>
    <property type="match status" value="1"/>
</dbReference>
<dbReference type="GO" id="GO:0015562">
    <property type="term" value="F:efflux transmembrane transporter activity"/>
    <property type="evidence" value="ECO:0007669"/>
    <property type="project" value="InterPro"/>
</dbReference>
<dbReference type="AlphaFoldDB" id="A0A975IWF2"/>
<protein>
    <submittedName>
        <fullName evidence="3">Efflux transporter outer membrane subunit</fullName>
    </submittedName>
</protein>
<evidence type="ECO:0000313" key="4">
    <source>
        <dbReference type="Proteomes" id="UP000676409"/>
    </source>
</evidence>
<dbReference type="KEGG" id="caul:KCG34_07860"/>
<keyword evidence="2" id="KW-0472">Membrane</keyword>
<keyword evidence="4" id="KW-1185">Reference proteome</keyword>
<keyword evidence="2" id="KW-0564">Palmitate</keyword>
<comment type="subcellular location">
    <subcellularLocation>
        <location evidence="2">Cell membrane</location>
        <topology evidence="2">Lipid-anchor</topology>
    </subcellularLocation>
</comment>
<comment type="similarity">
    <text evidence="1 2">Belongs to the outer membrane factor (OMF) (TC 1.B.17) family.</text>
</comment>
<dbReference type="PANTHER" id="PTHR30203:SF25">
    <property type="entry name" value="OUTER MEMBRANE PROTEIN-RELATED"/>
    <property type="match status" value="1"/>
</dbReference>
<evidence type="ECO:0000256" key="2">
    <source>
        <dbReference type="RuleBase" id="RU362097"/>
    </source>
</evidence>
<feature type="chain" id="PRO_5038157221" evidence="2">
    <location>
        <begin position="25"/>
        <end position="473"/>
    </location>
</feature>
<keyword evidence="2" id="KW-0732">Signal</keyword>
<name>A0A975IWF2_9CAUL</name>
<reference evidence="3" key="1">
    <citation type="submission" date="2021-04" db="EMBL/GenBank/DDBJ databases">
        <title>The complete genome sequence of Caulobacter sp. S6.</title>
        <authorList>
            <person name="Tang Y."/>
            <person name="Ouyang W."/>
            <person name="Liu Q."/>
            <person name="Huang B."/>
            <person name="Guo Z."/>
            <person name="Lei P."/>
        </authorList>
    </citation>
    <scope>NUCLEOTIDE SEQUENCE</scope>
    <source>
        <strain evidence="3">S6</strain>
    </source>
</reference>
<dbReference type="Pfam" id="PF02321">
    <property type="entry name" value="OEP"/>
    <property type="match status" value="2"/>
</dbReference>
<gene>
    <name evidence="3" type="ORF">KCG34_07860</name>
</gene>
<dbReference type="InterPro" id="IPR010131">
    <property type="entry name" value="MdtP/NodT-like"/>
</dbReference>
<dbReference type="SUPFAM" id="SSF56954">
    <property type="entry name" value="Outer membrane efflux proteins (OEP)"/>
    <property type="match status" value="1"/>
</dbReference>